<dbReference type="EMBL" id="JYFN01000003">
    <property type="protein sequence ID" value="KJE25078.1"/>
    <property type="molecule type" value="Genomic_DNA"/>
</dbReference>
<feature type="transmembrane region" description="Helical" evidence="1">
    <location>
        <begin position="163"/>
        <end position="184"/>
    </location>
</feature>
<keyword evidence="1" id="KW-0812">Transmembrane</keyword>
<dbReference type="AlphaFoldDB" id="A0A0D8BLD5"/>
<dbReference type="PATRIC" id="fig|1502723.3.peg.2307"/>
<name>A0A0D8BLD5_9ACTN</name>
<evidence type="ECO:0000256" key="1">
    <source>
        <dbReference type="SAM" id="Phobius"/>
    </source>
</evidence>
<evidence type="ECO:0000313" key="3">
    <source>
        <dbReference type="Proteomes" id="UP000032545"/>
    </source>
</evidence>
<organism evidence="2 3">
    <name type="scientific">Frankia torreyi</name>
    <dbReference type="NCBI Taxonomy" id="1856"/>
    <lineage>
        <taxon>Bacteria</taxon>
        <taxon>Bacillati</taxon>
        <taxon>Actinomycetota</taxon>
        <taxon>Actinomycetes</taxon>
        <taxon>Frankiales</taxon>
        <taxon>Frankiaceae</taxon>
        <taxon>Frankia</taxon>
    </lineage>
</organism>
<keyword evidence="1" id="KW-1133">Transmembrane helix</keyword>
<protein>
    <recommendedName>
        <fullName evidence="4">DUF1616 domain-containing protein</fullName>
    </recommendedName>
</protein>
<dbReference type="Proteomes" id="UP000032545">
    <property type="component" value="Unassembled WGS sequence"/>
</dbReference>
<proteinExistence type="predicted"/>
<accession>A0A0D8BLD5</accession>
<comment type="caution">
    <text evidence="2">The sequence shown here is derived from an EMBL/GenBank/DDBJ whole genome shotgun (WGS) entry which is preliminary data.</text>
</comment>
<gene>
    <name evidence="2" type="ORF">FF36_00690</name>
</gene>
<sequence length="298" mass="29914" precursor="true">MTAGARHPRPAFVARLALLVAAVTAVLVPAPTALTAPLAAVAVVATVEPIVRTRRVGHLDALVVGTGSVLISLMALGLLLNYLPGGITERSWGIAAGLAGLAALLGSELHHRFGAARTGAAARTAAKTRTATGTGAAAAAAAGWRAVRESVRAGGRALTPRRLLGASWFVAAALVVTVALTMSVRATQRAEQPPLSLAVAAPASGQAAAPGTAVIAVSATRPAGPYRLFVDAGQGSVLLRPSLAVTSGQTYVTVPAPDGRRVVVTLTGLADDHVLRSLVLGARQADPARPAPGTEPSR</sequence>
<evidence type="ECO:0000313" key="2">
    <source>
        <dbReference type="EMBL" id="KJE25078.1"/>
    </source>
</evidence>
<keyword evidence="1" id="KW-0472">Membrane</keyword>
<keyword evidence="3" id="KW-1185">Reference proteome</keyword>
<evidence type="ECO:0008006" key="4">
    <source>
        <dbReference type="Google" id="ProtNLM"/>
    </source>
</evidence>
<reference evidence="3" key="1">
    <citation type="submission" date="2015-02" db="EMBL/GenBank/DDBJ databases">
        <title>Draft Genome of Frankia sp. CpI1-S.</title>
        <authorList>
            <person name="Oshone R.T."/>
            <person name="Ngom M."/>
            <person name="Ghodhbane-Gtari F."/>
            <person name="Gtari M."/>
            <person name="Morris K."/>
            <person name="Thomas K."/>
            <person name="Sen A."/>
            <person name="Tisa L.S."/>
        </authorList>
    </citation>
    <scope>NUCLEOTIDE SEQUENCE [LARGE SCALE GENOMIC DNA]</scope>
    <source>
        <strain evidence="3">CpI1-S</strain>
    </source>
</reference>
<feature type="transmembrane region" description="Helical" evidence="1">
    <location>
        <begin position="61"/>
        <end position="83"/>
    </location>
</feature>
<reference evidence="2 3" key="2">
    <citation type="journal article" date="2016" name="Genome Announc.">
        <title>Permanent Draft Genome Sequences for Two Variants of Frankia sp. Strain CpI1, the First Frankia Strain Isolated from Root Nodules of Comptonia peregrina.</title>
        <authorList>
            <person name="Oshone R."/>
            <person name="Hurst S.G.IV."/>
            <person name="Abebe-Akele F."/>
            <person name="Simpson S."/>
            <person name="Morris K."/>
            <person name="Thomas W.K."/>
            <person name="Tisa L.S."/>
        </authorList>
    </citation>
    <scope>NUCLEOTIDE SEQUENCE [LARGE SCALE GENOMIC DNA]</scope>
    <source>
        <strain evidence="3">CpI1-S</strain>
    </source>
</reference>